<feature type="compositionally biased region" description="Acidic residues" evidence="10">
    <location>
        <begin position="297"/>
        <end position="306"/>
    </location>
</feature>
<feature type="compositionally biased region" description="Basic and acidic residues" evidence="10">
    <location>
        <begin position="307"/>
        <end position="319"/>
    </location>
</feature>
<accession>A0ABD3SGJ5</accession>
<keyword evidence="13" id="KW-1185">Reference proteome</keyword>
<keyword evidence="7" id="KW-0067">ATP-binding</keyword>
<organism evidence="12 13">
    <name type="scientific">Cyclostephanos tholiformis</name>
    <dbReference type="NCBI Taxonomy" id="382380"/>
    <lineage>
        <taxon>Eukaryota</taxon>
        <taxon>Sar</taxon>
        <taxon>Stramenopiles</taxon>
        <taxon>Ochrophyta</taxon>
        <taxon>Bacillariophyta</taxon>
        <taxon>Coscinodiscophyceae</taxon>
        <taxon>Thalassiosirophycidae</taxon>
        <taxon>Stephanodiscales</taxon>
        <taxon>Stephanodiscaceae</taxon>
        <taxon>Cyclostephanos</taxon>
    </lineage>
</organism>
<dbReference type="GO" id="GO:0046872">
    <property type="term" value="F:metal ion binding"/>
    <property type="evidence" value="ECO:0007669"/>
    <property type="project" value="UniProtKB-KW"/>
</dbReference>
<feature type="region of interest" description="Disordered" evidence="10">
    <location>
        <begin position="296"/>
        <end position="332"/>
    </location>
</feature>
<reference evidence="12 13" key="1">
    <citation type="submission" date="2024-10" db="EMBL/GenBank/DDBJ databases">
        <title>Updated reference genomes for cyclostephanoid diatoms.</title>
        <authorList>
            <person name="Roberts W.R."/>
            <person name="Alverson A.J."/>
        </authorList>
    </citation>
    <scope>NUCLEOTIDE SEQUENCE [LARGE SCALE GENOMIC DNA]</scope>
    <source>
        <strain evidence="12 13">AJA228-03</strain>
    </source>
</reference>
<evidence type="ECO:0000256" key="9">
    <source>
        <dbReference type="ARBA" id="ARBA00031547"/>
    </source>
</evidence>
<evidence type="ECO:0000313" key="12">
    <source>
        <dbReference type="EMBL" id="KAL3823432.1"/>
    </source>
</evidence>
<dbReference type="GO" id="GO:0016779">
    <property type="term" value="F:nucleotidyltransferase activity"/>
    <property type="evidence" value="ECO:0007669"/>
    <property type="project" value="UniProtKB-KW"/>
</dbReference>
<dbReference type="PANTHER" id="PTHR32057">
    <property type="entry name" value="PROTEIN ADENYLYLTRANSFERASE SELO, MITOCHONDRIAL"/>
    <property type="match status" value="1"/>
</dbReference>
<dbReference type="EMBL" id="JALLPB020000037">
    <property type="protein sequence ID" value="KAL3823432.1"/>
    <property type="molecule type" value="Genomic_DNA"/>
</dbReference>
<evidence type="ECO:0000256" key="2">
    <source>
        <dbReference type="ARBA" id="ARBA00009747"/>
    </source>
</evidence>
<feature type="region of interest" description="Disordered" evidence="10">
    <location>
        <begin position="63"/>
        <end position="112"/>
    </location>
</feature>
<evidence type="ECO:0000256" key="11">
    <source>
        <dbReference type="SAM" id="Phobius"/>
    </source>
</evidence>
<evidence type="ECO:0000256" key="4">
    <source>
        <dbReference type="ARBA" id="ARBA00022695"/>
    </source>
</evidence>
<evidence type="ECO:0000256" key="8">
    <source>
        <dbReference type="ARBA" id="ARBA00022842"/>
    </source>
</evidence>
<feature type="region of interest" description="Disordered" evidence="10">
    <location>
        <begin position="389"/>
        <end position="415"/>
    </location>
</feature>
<proteinExistence type="inferred from homology"/>
<dbReference type="PANTHER" id="PTHR32057:SF14">
    <property type="entry name" value="PROTEIN ADENYLYLTRANSFERASE SELO, MITOCHONDRIAL"/>
    <property type="match status" value="1"/>
</dbReference>
<comment type="similarity">
    <text evidence="2">Belongs to the SELO family.</text>
</comment>
<dbReference type="AlphaFoldDB" id="A0ABD3SGJ5"/>
<keyword evidence="8" id="KW-0460">Magnesium</keyword>
<keyword evidence="5" id="KW-0479">Metal-binding</keyword>
<sequence length="873" mass="95291">MPIAIHPNFRSPSSSRTTSKSALSANVVLLVLVVIVLVVFVSPSPVVFVAASTTFLLGGGNSSSSSSASASAAFVRPPRGSNPRTDGTVAGGVTTKTKTKTAGTTTKPMKLPPSTAAFMKRSISTTAKSSSSFSSSSSSSSSTSSINSAMRDFYNSLSNSWIDMLSAESPENYERSLSKAGGSRGQSQHPGRPVYNGHYVEVRPTPLKNPTLVIHSQETMNELRCFEFGSHESTSFVRYFGGDVDVDGDDGRNEVVRTWATPYALSIMGRRYTNNCPYGTGDGYGDGRAISVGEVLAVDDDDDDADDRPAGGDGRDERPPPGGGTGSRGRRRRYELQLKGAGRTPFCRGADGRAVLRSSIREFLGSESMHHLGVSTTRALCLVVSNGPDGDTSRRPWYSGGEGGRGSDSMIPDVSDPRLARFDMTRRREIISQLMASTRSDPDVLVEERCAITTRVSPSFVRVGHLDLFARRVDALLERAAAVDDDDDDKVDDDVDSTLNECTETTKNRKVMKEIANTPQYRELEDMMWHACYREYHDEAYAPYVQEGDAISAASALMEGAMASIAEMVGGWIRVGFTQGNFNADNCLVGGRTMDYGPFGFLDVYHPLAAKWTGSGDHFGFMNQPNAGYANFAVLVESLLPIIDVHGGDVDEVRDEMLKKGQSVFSDAVGRAIRSKLGFVGGSPECSSNEAEKLWEEIEPLLRIARGDWTLFWRQLTYVAARYSPAAESVLEREDSDDYTPDYDGMITMLLGEGTTNPFYDSLTDDNRSSLRGWIEKWHVAITACYLHAVGQAEDVSPPEEIMRLANPKYTLREWMLVEAYKKADPGGDYSGVHDLFRLIKDPYGEGTVDDHDKYYRRAPDESLRAGGTAFMS</sequence>
<evidence type="ECO:0000256" key="6">
    <source>
        <dbReference type="ARBA" id="ARBA00022741"/>
    </source>
</evidence>
<feature type="transmembrane region" description="Helical" evidence="11">
    <location>
        <begin position="21"/>
        <end position="41"/>
    </location>
</feature>
<evidence type="ECO:0000256" key="1">
    <source>
        <dbReference type="ARBA" id="ARBA00001946"/>
    </source>
</evidence>
<feature type="region of interest" description="Disordered" evidence="10">
    <location>
        <begin position="173"/>
        <end position="193"/>
    </location>
</feature>
<evidence type="ECO:0000256" key="5">
    <source>
        <dbReference type="ARBA" id="ARBA00022723"/>
    </source>
</evidence>
<feature type="compositionally biased region" description="Low complexity" evidence="10">
    <location>
        <begin position="63"/>
        <end position="73"/>
    </location>
</feature>
<evidence type="ECO:0000313" key="13">
    <source>
        <dbReference type="Proteomes" id="UP001530377"/>
    </source>
</evidence>
<comment type="cofactor">
    <cofactor evidence="1">
        <name>Mg(2+)</name>
        <dbReference type="ChEBI" id="CHEBI:18420"/>
    </cofactor>
</comment>
<protein>
    <recommendedName>
        <fullName evidence="9">Selenoprotein O</fullName>
    </recommendedName>
</protein>
<comment type="caution">
    <text evidence="12">The sequence shown here is derived from an EMBL/GenBank/DDBJ whole genome shotgun (WGS) entry which is preliminary data.</text>
</comment>
<keyword evidence="11" id="KW-0812">Transmembrane</keyword>
<keyword evidence="11" id="KW-0472">Membrane</keyword>
<dbReference type="Proteomes" id="UP001530377">
    <property type="component" value="Unassembled WGS sequence"/>
</dbReference>
<dbReference type="GO" id="GO:0005524">
    <property type="term" value="F:ATP binding"/>
    <property type="evidence" value="ECO:0007669"/>
    <property type="project" value="UniProtKB-KW"/>
</dbReference>
<dbReference type="InterPro" id="IPR003846">
    <property type="entry name" value="SelO"/>
</dbReference>
<evidence type="ECO:0000256" key="7">
    <source>
        <dbReference type="ARBA" id="ARBA00022840"/>
    </source>
</evidence>
<keyword evidence="11" id="KW-1133">Transmembrane helix</keyword>
<feature type="compositionally biased region" description="Low complexity" evidence="10">
    <location>
        <begin position="87"/>
        <end position="107"/>
    </location>
</feature>
<dbReference type="Pfam" id="PF02696">
    <property type="entry name" value="SelO"/>
    <property type="match status" value="2"/>
</dbReference>
<keyword evidence="6" id="KW-0547">Nucleotide-binding</keyword>
<keyword evidence="3" id="KW-0808">Transferase</keyword>
<gene>
    <name evidence="12" type="ORF">ACHAXA_010192</name>
</gene>
<evidence type="ECO:0000256" key="10">
    <source>
        <dbReference type="SAM" id="MobiDB-lite"/>
    </source>
</evidence>
<keyword evidence="4" id="KW-0548">Nucleotidyltransferase</keyword>
<evidence type="ECO:0000256" key="3">
    <source>
        <dbReference type="ARBA" id="ARBA00022679"/>
    </source>
</evidence>
<name>A0ABD3SGJ5_9STRA</name>